<proteinExistence type="predicted"/>
<protein>
    <submittedName>
        <fullName evidence="2">Uncharacterized protein</fullName>
    </submittedName>
</protein>
<keyword evidence="3" id="KW-1185">Reference proteome</keyword>
<dbReference type="Proteomes" id="UP001460270">
    <property type="component" value="Unassembled WGS sequence"/>
</dbReference>
<gene>
    <name evidence="2" type="ORF">WMY93_000384</name>
</gene>
<feature type="coiled-coil region" evidence="1">
    <location>
        <begin position="1"/>
        <end position="63"/>
    </location>
</feature>
<evidence type="ECO:0000313" key="2">
    <source>
        <dbReference type="EMBL" id="KAK7944656.1"/>
    </source>
</evidence>
<reference evidence="3" key="1">
    <citation type="submission" date="2024-04" db="EMBL/GenBank/DDBJ databases">
        <title>Salinicola lusitanus LLJ914,a marine bacterium isolated from the Okinawa Trough.</title>
        <authorList>
            <person name="Li J."/>
        </authorList>
    </citation>
    <scope>NUCLEOTIDE SEQUENCE [LARGE SCALE GENOMIC DNA]</scope>
</reference>
<keyword evidence="1" id="KW-0175">Coiled coil</keyword>
<comment type="caution">
    <text evidence="2">The sequence shown here is derived from an EMBL/GenBank/DDBJ whole genome shotgun (WGS) entry which is preliminary data.</text>
</comment>
<name>A0AAW0PYT3_9GOBI</name>
<dbReference type="AlphaFoldDB" id="A0AAW0PYT3"/>
<evidence type="ECO:0000256" key="1">
    <source>
        <dbReference type="SAM" id="Coils"/>
    </source>
</evidence>
<accession>A0AAW0PYT3</accession>
<evidence type="ECO:0000313" key="3">
    <source>
        <dbReference type="Proteomes" id="UP001460270"/>
    </source>
</evidence>
<sequence length="153" mass="18353">MRKTREERDDALEEMKRYREKCDKAEDKLIKNRRKFEKVRDELVKKREECVEANEEIRRIEDQTALASDDSVDSIIDFIRRRQERERRLELITDSSPTERASSSVYSRFQDEQRFQESNISTNSTDSLTSRPINTRGLVQLGLDEHNNIQFFY</sequence>
<dbReference type="EMBL" id="JBBPFD010000001">
    <property type="protein sequence ID" value="KAK7944656.1"/>
    <property type="molecule type" value="Genomic_DNA"/>
</dbReference>
<organism evidence="2 3">
    <name type="scientific">Mugilogobius chulae</name>
    <name type="common">yellowstripe goby</name>
    <dbReference type="NCBI Taxonomy" id="88201"/>
    <lineage>
        <taxon>Eukaryota</taxon>
        <taxon>Metazoa</taxon>
        <taxon>Chordata</taxon>
        <taxon>Craniata</taxon>
        <taxon>Vertebrata</taxon>
        <taxon>Euteleostomi</taxon>
        <taxon>Actinopterygii</taxon>
        <taxon>Neopterygii</taxon>
        <taxon>Teleostei</taxon>
        <taxon>Neoteleostei</taxon>
        <taxon>Acanthomorphata</taxon>
        <taxon>Gobiaria</taxon>
        <taxon>Gobiiformes</taxon>
        <taxon>Gobioidei</taxon>
        <taxon>Gobiidae</taxon>
        <taxon>Gobionellinae</taxon>
        <taxon>Mugilogobius</taxon>
    </lineage>
</organism>